<sequence>MENLFWMLTEELWSRNTKELLRPRRTEDLWSRNTEDLGEEAKKEFRKRSQFILEPLKNRRQFILKLLRNRNKRRFVLKPLRKRRRIVLEPLRNGYINSTKMTSTPVTSSF</sequence>
<evidence type="ECO:0000313" key="2">
    <source>
        <dbReference type="Proteomes" id="UP001482620"/>
    </source>
</evidence>
<evidence type="ECO:0000313" key="1">
    <source>
        <dbReference type="EMBL" id="MEQ2227399.1"/>
    </source>
</evidence>
<dbReference type="EMBL" id="JAHRIQ010019799">
    <property type="protein sequence ID" value="MEQ2227399.1"/>
    <property type="molecule type" value="Genomic_DNA"/>
</dbReference>
<protein>
    <submittedName>
        <fullName evidence="1">Uncharacterized protein</fullName>
    </submittedName>
</protein>
<reference evidence="1 2" key="1">
    <citation type="submission" date="2021-06" db="EMBL/GenBank/DDBJ databases">
        <authorList>
            <person name="Palmer J.M."/>
        </authorList>
    </citation>
    <scope>NUCLEOTIDE SEQUENCE [LARGE SCALE GENOMIC DNA]</scope>
    <source>
        <strain evidence="2">if_2019</strain>
        <tissue evidence="1">Muscle</tissue>
    </source>
</reference>
<gene>
    <name evidence="1" type="ORF">ILYODFUR_037391</name>
</gene>
<name>A0ABV0T4G9_9TELE</name>
<keyword evidence="2" id="KW-1185">Reference proteome</keyword>
<organism evidence="1 2">
    <name type="scientific">Ilyodon furcidens</name>
    <name type="common">goldbreast splitfin</name>
    <dbReference type="NCBI Taxonomy" id="33524"/>
    <lineage>
        <taxon>Eukaryota</taxon>
        <taxon>Metazoa</taxon>
        <taxon>Chordata</taxon>
        <taxon>Craniata</taxon>
        <taxon>Vertebrata</taxon>
        <taxon>Euteleostomi</taxon>
        <taxon>Actinopterygii</taxon>
        <taxon>Neopterygii</taxon>
        <taxon>Teleostei</taxon>
        <taxon>Neoteleostei</taxon>
        <taxon>Acanthomorphata</taxon>
        <taxon>Ovalentaria</taxon>
        <taxon>Atherinomorphae</taxon>
        <taxon>Cyprinodontiformes</taxon>
        <taxon>Goodeidae</taxon>
        <taxon>Ilyodon</taxon>
    </lineage>
</organism>
<proteinExistence type="predicted"/>
<accession>A0ABV0T4G9</accession>
<comment type="caution">
    <text evidence="1">The sequence shown here is derived from an EMBL/GenBank/DDBJ whole genome shotgun (WGS) entry which is preliminary data.</text>
</comment>
<dbReference type="Proteomes" id="UP001482620">
    <property type="component" value="Unassembled WGS sequence"/>
</dbReference>